<feature type="transmembrane region" description="Helical" evidence="2">
    <location>
        <begin position="240"/>
        <end position="259"/>
    </location>
</feature>
<accession>A0A0F5L4J3</accession>
<sequence length="635" mass="68416">MKAFAVWFAALFALVFLAVPALGREEIRAFASDVTLRTDGSVRVIETVDVNAEGLEIRRGIYRDIPTVLQGPSGNKIRVGLEVESVTRDGSAEIFRVERMGNFERIWIGNPDEFIARGQHRYIITYAMDRMARPFDTYDELYWNATGNYWNFPILRSVARVTLPQGAVIQNMSAFTGSVGSTETAVTITRNSDNQATFRTERELGPGEGMSFAIAFQKGVIAFPAGVDALLQEASDLREVWLPVVAVLLLLLYNFGAWLRVGRDPPKGTIIPLFHPPKNFSPALTHYVHKWGFANSGWTAMTASIFDLGVKGLVTIKNPDGSLTVEATGKAPDGPLPVGEEVLYRYFSGQGAVTVDKSTGPELARQSRAFMTAIQRENQKIWFNHNFGFAALSVVLTIIMLVGMVALDVLEPVWLIVAFVGGIFAAVIGSVIFGVLKQGGWQRYIVLVFVGIFGFNFLGGLLETFSGVTINSAAVAAGSMVLITAIFAVLMRAPTVQGRKVMDEIEGFKLYLETAEKERLNITAEPPMTVERFERILPYAIALSVEKPWSEHFEAELARNAVSDVSSTGYNPYWYSGGSRGFSTGSISNTVSAATTGMAAAMVAAQPVQASSSGSSGGGGGFSGGGGGGGGGGGW</sequence>
<protein>
    <recommendedName>
        <fullName evidence="7">Transmembrane signal peptide protein</fullName>
    </recommendedName>
</protein>
<dbReference type="InterPro" id="IPR018702">
    <property type="entry name" value="DUF2207"/>
</dbReference>
<keyword evidence="2" id="KW-0472">Membrane</keyword>
<dbReference type="AlphaFoldDB" id="A0A0F5L4J3"/>
<dbReference type="PATRIC" id="fig|361041.3.peg.2862"/>
<feature type="transmembrane region" description="Helical" evidence="2">
    <location>
        <begin position="443"/>
        <end position="462"/>
    </location>
</feature>
<dbReference type="Pfam" id="PF20990">
    <property type="entry name" value="DUF2207_C"/>
    <property type="match status" value="1"/>
</dbReference>
<dbReference type="InterPro" id="IPR048389">
    <property type="entry name" value="YciQ-like_C"/>
</dbReference>
<organism evidence="5 6">
    <name type="scientific">Devosia soli</name>
    <dbReference type="NCBI Taxonomy" id="361041"/>
    <lineage>
        <taxon>Bacteria</taxon>
        <taxon>Pseudomonadati</taxon>
        <taxon>Pseudomonadota</taxon>
        <taxon>Alphaproteobacteria</taxon>
        <taxon>Hyphomicrobiales</taxon>
        <taxon>Devosiaceae</taxon>
        <taxon>Devosia</taxon>
    </lineage>
</organism>
<keyword evidence="2" id="KW-0812">Transmembrane</keyword>
<evidence type="ECO:0000313" key="5">
    <source>
        <dbReference type="EMBL" id="KKB76537.1"/>
    </source>
</evidence>
<feature type="transmembrane region" description="Helical" evidence="2">
    <location>
        <begin position="386"/>
        <end position="407"/>
    </location>
</feature>
<feature type="domain" description="Predicted membrane protein YciQ-like C-terminal" evidence="4">
    <location>
        <begin position="274"/>
        <end position="553"/>
    </location>
</feature>
<evidence type="ECO:0000259" key="4">
    <source>
        <dbReference type="Pfam" id="PF20990"/>
    </source>
</evidence>
<evidence type="ECO:0000313" key="6">
    <source>
        <dbReference type="Proteomes" id="UP000033514"/>
    </source>
</evidence>
<dbReference type="Pfam" id="PF09972">
    <property type="entry name" value="DUF2207"/>
    <property type="match status" value="1"/>
</dbReference>
<feature type="transmembrane region" description="Helical" evidence="2">
    <location>
        <begin position="413"/>
        <end position="436"/>
    </location>
</feature>
<dbReference type="EMBL" id="LAJG01000042">
    <property type="protein sequence ID" value="KKB76537.1"/>
    <property type="molecule type" value="Genomic_DNA"/>
</dbReference>
<evidence type="ECO:0000259" key="3">
    <source>
        <dbReference type="Pfam" id="PF09972"/>
    </source>
</evidence>
<evidence type="ECO:0000256" key="2">
    <source>
        <dbReference type="SAM" id="Phobius"/>
    </source>
</evidence>
<keyword evidence="2" id="KW-1133">Transmembrane helix</keyword>
<gene>
    <name evidence="5" type="ORF">VW35_17290</name>
</gene>
<name>A0A0F5L4J3_9HYPH</name>
<evidence type="ECO:0000256" key="1">
    <source>
        <dbReference type="SAM" id="MobiDB-lite"/>
    </source>
</evidence>
<feature type="region of interest" description="Disordered" evidence="1">
    <location>
        <begin position="609"/>
        <end position="635"/>
    </location>
</feature>
<feature type="transmembrane region" description="Helical" evidence="2">
    <location>
        <begin position="468"/>
        <end position="490"/>
    </location>
</feature>
<dbReference type="RefSeq" id="WP_046144326.1">
    <property type="nucleotide sequence ID" value="NZ_LAJG01000042.1"/>
</dbReference>
<dbReference type="STRING" id="361041.VW35_17290"/>
<comment type="caution">
    <text evidence="5">The sequence shown here is derived from an EMBL/GenBank/DDBJ whole genome shotgun (WGS) entry which is preliminary data.</text>
</comment>
<reference evidence="5 6" key="1">
    <citation type="submission" date="2015-03" db="EMBL/GenBank/DDBJ databases">
        <authorList>
            <person name="Hassan Y.I."/>
            <person name="Lepp D."/>
            <person name="Zhou T."/>
        </authorList>
    </citation>
    <scope>NUCLEOTIDE SEQUENCE [LARGE SCALE GENOMIC DNA]</scope>
    <source>
        <strain evidence="5 6">GH2-10</strain>
    </source>
</reference>
<keyword evidence="6" id="KW-1185">Reference proteome</keyword>
<dbReference type="Proteomes" id="UP000033514">
    <property type="component" value="Unassembled WGS sequence"/>
</dbReference>
<evidence type="ECO:0008006" key="7">
    <source>
        <dbReference type="Google" id="ProtNLM"/>
    </source>
</evidence>
<proteinExistence type="predicted"/>
<feature type="domain" description="DUF2207" evidence="3">
    <location>
        <begin position="26"/>
        <end position="216"/>
    </location>
</feature>
<feature type="compositionally biased region" description="Gly residues" evidence="1">
    <location>
        <begin position="615"/>
        <end position="635"/>
    </location>
</feature>